<dbReference type="NCBIfam" id="TIGR00682">
    <property type="entry name" value="lpxK"/>
    <property type="match status" value="1"/>
</dbReference>
<feature type="binding site" evidence="13">
    <location>
        <begin position="48"/>
        <end position="55"/>
    </location>
    <ligand>
        <name>ATP</name>
        <dbReference type="ChEBI" id="CHEBI:30616"/>
    </ligand>
</feature>
<keyword evidence="6 13" id="KW-0441">Lipid A biosynthesis</keyword>
<keyword evidence="14" id="KW-0472">Membrane</keyword>
<dbReference type="GO" id="GO:0009245">
    <property type="term" value="P:lipid A biosynthetic process"/>
    <property type="evidence" value="ECO:0007669"/>
    <property type="project" value="UniProtKB-UniRule"/>
</dbReference>
<sequence>MLRYLTFLLYPFSLLYGLIMWMRNRFYDRGLLTAVEFDIATISFGNLSVGGTGKTPHVEYLIRLLKNQFAVASLSRGYNRRTKGYILADANSTARQIGDEPMQFHQKFPDISVCVGEERMLAIPQLLMDRPHTQVVLLDDAFQHRSIKPGLNLMLTDYSRLFTRDHVVPFGRLREGRSGYKRASSIVVSKCPPNLSVAEKEKITAEINPLPHQRVYFSTLAYGELYDMETLESVQVSPKASIHLVCGIARPQPLVDYLQTKVERVFLQQFPDHYYYTKSTLDKVKLEFEHMPGEEKIIVTTEKDAVRLHLLLDDLKAMNLRIAVIPVEVQFLFNEGESFNNYIFDYLDKTVPKVAVTAE</sequence>
<dbReference type="GO" id="GO:0005524">
    <property type="term" value="F:ATP binding"/>
    <property type="evidence" value="ECO:0007669"/>
    <property type="project" value="UniProtKB-UniRule"/>
</dbReference>
<keyword evidence="16" id="KW-1185">Reference proteome</keyword>
<dbReference type="PANTHER" id="PTHR42724:SF1">
    <property type="entry name" value="TETRAACYLDISACCHARIDE 4'-KINASE, MITOCHONDRIAL-RELATED"/>
    <property type="match status" value="1"/>
</dbReference>
<dbReference type="Proteomes" id="UP000249547">
    <property type="component" value="Unassembled WGS sequence"/>
</dbReference>
<keyword evidence="8 13" id="KW-0547">Nucleotide-binding</keyword>
<dbReference type="AlphaFoldDB" id="A0A327QTW2"/>
<gene>
    <name evidence="13" type="primary">lpxK</name>
    <name evidence="15" type="ORF">LX64_01970</name>
</gene>
<dbReference type="GO" id="GO:0009029">
    <property type="term" value="F:lipid-A 4'-kinase activity"/>
    <property type="evidence" value="ECO:0007669"/>
    <property type="project" value="UniProtKB-UniRule"/>
</dbReference>
<evidence type="ECO:0000313" key="15">
    <source>
        <dbReference type="EMBL" id="RAJ06843.1"/>
    </source>
</evidence>
<evidence type="ECO:0000256" key="8">
    <source>
        <dbReference type="ARBA" id="ARBA00022741"/>
    </source>
</evidence>
<keyword evidence="14" id="KW-1133">Transmembrane helix</keyword>
<comment type="catalytic activity">
    <reaction evidence="13">
        <text>a lipid A disaccharide + ATP = a lipid IVA + ADP + H(+)</text>
        <dbReference type="Rhea" id="RHEA:67840"/>
        <dbReference type="ChEBI" id="CHEBI:15378"/>
        <dbReference type="ChEBI" id="CHEBI:30616"/>
        <dbReference type="ChEBI" id="CHEBI:176343"/>
        <dbReference type="ChEBI" id="CHEBI:176425"/>
        <dbReference type="ChEBI" id="CHEBI:456216"/>
        <dbReference type="EC" id="2.7.1.130"/>
    </reaction>
</comment>
<dbReference type="PANTHER" id="PTHR42724">
    <property type="entry name" value="TETRAACYLDISACCHARIDE 4'-KINASE"/>
    <property type="match status" value="1"/>
</dbReference>
<keyword evidence="9 13" id="KW-0418">Kinase</keyword>
<keyword evidence="10 13" id="KW-0067">ATP-binding</keyword>
<organism evidence="15 16">
    <name type="scientific">Chitinophaga skermanii</name>
    <dbReference type="NCBI Taxonomy" id="331697"/>
    <lineage>
        <taxon>Bacteria</taxon>
        <taxon>Pseudomonadati</taxon>
        <taxon>Bacteroidota</taxon>
        <taxon>Chitinophagia</taxon>
        <taxon>Chitinophagales</taxon>
        <taxon>Chitinophagaceae</taxon>
        <taxon>Chitinophaga</taxon>
    </lineage>
</organism>
<evidence type="ECO:0000256" key="1">
    <source>
        <dbReference type="ARBA" id="ARBA00002274"/>
    </source>
</evidence>
<dbReference type="UniPathway" id="UPA00359">
    <property type="reaction ID" value="UER00482"/>
</dbReference>
<dbReference type="RefSeq" id="WP_111597427.1">
    <property type="nucleotide sequence ID" value="NZ_QLLL01000003.1"/>
</dbReference>
<comment type="pathway">
    <text evidence="2 13">Glycolipid biosynthesis; lipid IV(A) biosynthesis; lipid IV(A) from (3R)-3-hydroxytetradecanoyl-[acyl-carrier-protein] and UDP-N-acetyl-alpha-D-glucosamine: step 6/6.</text>
</comment>
<evidence type="ECO:0000256" key="10">
    <source>
        <dbReference type="ARBA" id="ARBA00022840"/>
    </source>
</evidence>
<evidence type="ECO:0000256" key="3">
    <source>
        <dbReference type="ARBA" id="ARBA00012071"/>
    </source>
</evidence>
<name>A0A327QTW2_9BACT</name>
<evidence type="ECO:0000256" key="14">
    <source>
        <dbReference type="SAM" id="Phobius"/>
    </source>
</evidence>
<accession>A0A327QTW2</accession>
<dbReference type="HAMAP" id="MF_00409">
    <property type="entry name" value="LpxK"/>
    <property type="match status" value="1"/>
</dbReference>
<evidence type="ECO:0000256" key="5">
    <source>
        <dbReference type="ARBA" id="ARBA00022516"/>
    </source>
</evidence>
<dbReference type="InterPro" id="IPR027417">
    <property type="entry name" value="P-loop_NTPase"/>
</dbReference>
<evidence type="ECO:0000256" key="9">
    <source>
        <dbReference type="ARBA" id="ARBA00022777"/>
    </source>
</evidence>
<keyword evidence="7 13" id="KW-0808">Transferase</keyword>
<dbReference type="SUPFAM" id="SSF52540">
    <property type="entry name" value="P-loop containing nucleoside triphosphate hydrolases"/>
    <property type="match status" value="1"/>
</dbReference>
<dbReference type="Pfam" id="PF02606">
    <property type="entry name" value="LpxK"/>
    <property type="match status" value="1"/>
</dbReference>
<reference evidence="15 16" key="1">
    <citation type="submission" date="2018-06" db="EMBL/GenBank/DDBJ databases">
        <title>Genomic Encyclopedia of Archaeal and Bacterial Type Strains, Phase II (KMG-II): from individual species to whole genera.</title>
        <authorList>
            <person name="Goeker M."/>
        </authorList>
    </citation>
    <scope>NUCLEOTIDE SEQUENCE [LARGE SCALE GENOMIC DNA]</scope>
    <source>
        <strain evidence="15 16">DSM 23857</strain>
    </source>
</reference>
<dbReference type="InterPro" id="IPR003758">
    <property type="entry name" value="LpxK"/>
</dbReference>
<keyword evidence="14" id="KW-0812">Transmembrane</keyword>
<evidence type="ECO:0000256" key="4">
    <source>
        <dbReference type="ARBA" id="ARBA00016436"/>
    </source>
</evidence>
<evidence type="ECO:0000256" key="2">
    <source>
        <dbReference type="ARBA" id="ARBA00004870"/>
    </source>
</evidence>
<keyword evidence="5 13" id="KW-0444">Lipid biosynthesis</keyword>
<dbReference type="OrthoDB" id="9766423at2"/>
<evidence type="ECO:0000256" key="12">
    <source>
        <dbReference type="ARBA" id="ARBA00029757"/>
    </source>
</evidence>
<keyword evidence="11 13" id="KW-0443">Lipid metabolism</keyword>
<dbReference type="EMBL" id="QLLL01000003">
    <property type="protein sequence ID" value="RAJ06843.1"/>
    <property type="molecule type" value="Genomic_DNA"/>
</dbReference>
<evidence type="ECO:0000313" key="16">
    <source>
        <dbReference type="Proteomes" id="UP000249547"/>
    </source>
</evidence>
<dbReference type="GO" id="GO:0009244">
    <property type="term" value="P:lipopolysaccharide core region biosynthetic process"/>
    <property type="evidence" value="ECO:0007669"/>
    <property type="project" value="TreeGrafter"/>
</dbReference>
<protein>
    <recommendedName>
        <fullName evidence="4 13">Tetraacyldisaccharide 4'-kinase</fullName>
        <ecNumber evidence="3 13">2.7.1.130</ecNumber>
    </recommendedName>
    <alternativeName>
        <fullName evidence="12 13">Lipid A 4'-kinase</fullName>
    </alternativeName>
</protein>
<evidence type="ECO:0000256" key="7">
    <source>
        <dbReference type="ARBA" id="ARBA00022679"/>
    </source>
</evidence>
<evidence type="ECO:0000256" key="6">
    <source>
        <dbReference type="ARBA" id="ARBA00022556"/>
    </source>
</evidence>
<comment type="caution">
    <text evidence="15">The sequence shown here is derived from an EMBL/GenBank/DDBJ whole genome shotgun (WGS) entry which is preliminary data.</text>
</comment>
<evidence type="ECO:0000256" key="11">
    <source>
        <dbReference type="ARBA" id="ARBA00023098"/>
    </source>
</evidence>
<dbReference type="EC" id="2.7.1.130" evidence="3 13"/>
<comment type="similarity">
    <text evidence="13">Belongs to the LpxK family.</text>
</comment>
<evidence type="ECO:0000256" key="13">
    <source>
        <dbReference type="HAMAP-Rule" id="MF_00409"/>
    </source>
</evidence>
<proteinExistence type="inferred from homology"/>
<feature type="transmembrane region" description="Helical" evidence="14">
    <location>
        <begin position="6"/>
        <end position="22"/>
    </location>
</feature>
<comment type="function">
    <text evidence="1 13">Transfers the gamma-phosphate of ATP to the 4'-position of a tetraacyldisaccharide 1-phosphate intermediate (termed DS-1-P) to form tetraacyldisaccharide 1,4'-bis-phosphate (lipid IVA).</text>
</comment>
<dbReference type="GO" id="GO:0005886">
    <property type="term" value="C:plasma membrane"/>
    <property type="evidence" value="ECO:0007669"/>
    <property type="project" value="TreeGrafter"/>
</dbReference>